<proteinExistence type="predicted"/>
<sequence>MGSDNREQCAVFWDEVSDKDWEIIKEEEERKEREKVERRKRKKEASKPMGDESLLLKELITKPDSLMEEARAAHEVQKKRVEERYLEIHDPSKINVKEGDTQKLIRRLLLDTGTGDHGGDGEC</sequence>
<keyword evidence="3" id="KW-1185">Reference proteome</keyword>
<protein>
    <submittedName>
        <fullName evidence="2">Uncharacterized protein</fullName>
    </submittedName>
</protein>
<dbReference type="EMBL" id="KN837284">
    <property type="protein sequence ID" value="KIJ29388.1"/>
    <property type="molecule type" value="Genomic_DNA"/>
</dbReference>
<evidence type="ECO:0000313" key="3">
    <source>
        <dbReference type="Proteomes" id="UP000054279"/>
    </source>
</evidence>
<dbReference type="HOGENOM" id="CLU_2016671_0_0_1"/>
<dbReference type="Proteomes" id="UP000054279">
    <property type="component" value="Unassembled WGS sequence"/>
</dbReference>
<accession>A0A0C9TIM8</accession>
<dbReference type="AlphaFoldDB" id="A0A0C9TIM8"/>
<evidence type="ECO:0000256" key="1">
    <source>
        <dbReference type="SAM" id="MobiDB-lite"/>
    </source>
</evidence>
<gene>
    <name evidence="2" type="ORF">M422DRAFT_54173</name>
</gene>
<organism evidence="2 3">
    <name type="scientific">Sphaerobolus stellatus (strain SS14)</name>
    <dbReference type="NCBI Taxonomy" id="990650"/>
    <lineage>
        <taxon>Eukaryota</taxon>
        <taxon>Fungi</taxon>
        <taxon>Dikarya</taxon>
        <taxon>Basidiomycota</taxon>
        <taxon>Agaricomycotina</taxon>
        <taxon>Agaricomycetes</taxon>
        <taxon>Phallomycetidae</taxon>
        <taxon>Geastrales</taxon>
        <taxon>Sphaerobolaceae</taxon>
        <taxon>Sphaerobolus</taxon>
    </lineage>
</organism>
<feature type="region of interest" description="Disordered" evidence="1">
    <location>
        <begin position="31"/>
        <end position="54"/>
    </location>
</feature>
<reference evidence="2 3" key="1">
    <citation type="submission" date="2014-06" db="EMBL/GenBank/DDBJ databases">
        <title>Evolutionary Origins and Diversification of the Mycorrhizal Mutualists.</title>
        <authorList>
            <consortium name="DOE Joint Genome Institute"/>
            <consortium name="Mycorrhizal Genomics Consortium"/>
            <person name="Kohler A."/>
            <person name="Kuo A."/>
            <person name="Nagy L.G."/>
            <person name="Floudas D."/>
            <person name="Copeland A."/>
            <person name="Barry K.W."/>
            <person name="Cichocki N."/>
            <person name="Veneault-Fourrey C."/>
            <person name="LaButti K."/>
            <person name="Lindquist E.A."/>
            <person name="Lipzen A."/>
            <person name="Lundell T."/>
            <person name="Morin E."/>
            <person name="Murat C."/>
            <person name="Riley R."/>
            <person name="Ohm R."/>
            <person name="Sun H."/>
            <person name="Tunlid A."/>
            <person name="Henrissat B."/>
            <person name="Grigoriev I.V."/>
            <person name="Hibbett D.S."/>
            <person name="Martin F."/>
        </authorList>
    </citation>
    <scope>NUCLEOTIDE SEQUENCE [LARGE SCALE GENOMIC DNA]</scope>
    <source>
        <strain evidence="2 3">SS14</strain>
    </source>
</reference>
<name>A0A0C9TIM8_SPHS4</name>
<evidence type="ECO:0000313" key="2">
    <source>
        <dbReference type="EMBL" id="KIJ29388.1"/>
    </source>
</evidence>